<keyword evidence="1" id="KW-1133">Transmembrane helix</keyword>
<organism evidence="3">
    <name type="scientific">Polynucleobacter yangtzensis</name>
    <dbReference type="NCBI Taxonomy" id="1743159"/>
    <lineage>
        <taxon>Bacteria</taxon>
        <taxon>Pseudomonadati</taxon>
        <taxon>Pseudomonadota</taxon>
        <taxon>Betaproteobacteria</taxon>
        <taxon>Burkholderiales</taxon>
        <taxon>Burkholderiaceae</taxon>
        <taxon>Polynucleobacter</taxon>
    </lineage>
</organism>
<sequence length="185" mass="20577">MSINFLHDDKLPIVNLLQNADLPSFTTLFSEINTDMGNSQIWIVLILACLMLTFHGVAVLMIAGAFHWIDRKLENKRVYGANFLSYFVAILLIIGSHFVEIIAWAYICVALKVFATNPQTFYFAGEMYTTVGYGDYTLSEHWRILPIIISFSGIFAVSMSGAALYSMMGALLGRPNQSPKSGTGF</sequence>
<feature type="transmembrane region" description="Helical" evidence="1">
    <location>
        <begin position="41"/>
        <end position="69"/>
    </location>
</feature>
<reference evidence="3" key="1">
    <citation type="submission" date="2022-11" db="EMBL/GenBank/DDBJ databases">
        <title>Complete Genome Sequences of three Polynucleobacter sp. Subcluster PnecC Strains KF022, KF023, and KF032 Isolated from a Shallow Eutrophic Lake in Japan.</title>
        <authorList>
            <person name="Ogata Y."/>
            <person name="Watanabe K."/>
            <person name="Takemine S."/>
            <person name="Shindo C."/>
            <person name="Kurokawa R."/>
            <person name="Suda W."/>
        </authorList>
    </citation>
    <scope>NUCLEOTIDE SEQUENCE</scope>
    <source>
        <strain evidence="3">KF023</strain>
    </source>
</reference>
<evidence type="ECO:0000259" key="2">
    <source>
        <dbReference type="Pfam" id="PF07885"/>
    </source>
</evidence>
<evidence type="ECO:0000313" key="3">
    <source>
        <dbReference type="EMBL" id="BDT77184.1"/>
    </source>
</evidence>
<feature type="domain" description="Potassium channel" evidence="2">
    <location>
        <begin position="98"/>
        <end position="163"/>
    </location>
</feature>
<dbReference type="Proteomes" id="UP001211097">
    <property type="component" value="Chromosome"/>
</dbReference>
<dbReference type="AlphaFoldDB" id="A0A9C7CT75"/>
<dbReference type="EMBL" id="AP026973">
    <property type="protein sequence ID" value="BDT77184.1"/>
    <property type="molecule type" value="Genomic_DNA"/>
</dbReference>
<gene>
    <name evidence="3" type="ORF">PKF023_09870</name>
</gene>
<dbReference type="Gene3D" id="1.10.287.70">
    <property type="match status" value="1"/>
</dbReference>
<proteinExistence type="predicted"/>
<name>A0A9C7CT75_9BURK</name>
<dbReference type="RefSeq" id="WP_281741460.1">
    <property type="nucleotide sequence ID" value="NZ_AP026973.1"/>
</dbReference>
<dbReference type="SUPFAM" id="SSF81324">
    <property type="entry name" value="Voltage-gated potassium channels"/>
    <property type="match status" value="1"/>
</dbReference>
<protein>
    <recommendedName>
        <fullName evidence="2">Potassium channel domain-containing protein</fullName>
    </recommendedName>
</protein>
<accession>A0A9C7CT75</accession>
<keyword evidence="1" id="KW-0472">Membrane</keyword>
<feature type="transmembrane region" description="Helical" evidence="1">
    <location>
        <begin position="144"/>
        <end position="165"/>
    </location>
</feature>
<keyword evidence="1" id="KW-0812">Transmembrane</keyword>
<evidence type="ECO:0000256" key="1">
    <source>
        <dbReference type="SAM" id="Phobius"/>
    </source>
</evidence>
<dbReference type="InterPro" id="IPR013099">
    <property type="entry name" value="K_chnl_dom"/>
</dbReference>
<feature type="transmembrane region" description="Helical" evidence="1">
    <location>
        <begin position="81"/>
        <end position="107"/>
    </location>
</feature>
<dbReference type="KEGG" id="pyt:PKF023_09870"/>
<dbReference type="Pfam" id="PF07885">
    <property type="entry name" value="Ion_trans_2"/>
    <property type="match status" value="1"/>
</dbReference>